<sequence>MQCLIFLYLAAMLRMADAFTATVNVVRDVDVLVTTGSTSRAPLQHNGHCKAFRTDCNKKSIRLSSSKSSSTNAKDMETILEEARRVAFGENEAEYEAHYHPYKDEDEQLRVAQYWLQQVVDNAEEDVSDIVDRLQRKIAKYERRIAKRKGADSVVPSIALELSLVAMFLVVGIFWTTLDMTQRHEVTPANLRDWMSLAQEKGYLVNMLNFGGKF</sequence>
<feature type="signal peptide" evidence="3">
    <location>
        <begin position="1"/>
        <end position="18"/>
    </location>
</feature>
<name>A0A9K3M1N2_9STRA</name>
<feature type="coiled-coil region" evidence="1">
    <location>
        <begin position="120"/>
        <end position="151"/>
    </location>
</feature>
<gene>
    <name evidence="4" type="ORF">IV203_018403</name>
</gene>
<protein>
    <submittedName>
        <fullName evidence="4">Uncharacterized protein</fullName>
    </submittedName>
</protein>
<accession>A0A9K3M1N2</accession>
<evidence type="ECO:0000256" key="2">
    <source>
        <dbReference type="SAM" id="Phobius"/>
    </source>
</evidence>
<evidence type="ECO:0000313" key="4">
    <source>
        <dbReference type="EMBL" id="KAG7372260.1"/>
    </source>
</evidence>
<comment type="caution">
    <text evidence="4">The sequence shown here is derived from an EMBL/GenBank/DDBJ whole genome shotgun (WGS) entry which is preliminary data.</text>
</comment>
<proteinExistence type="predicted"/>
<evidence type="ECO:0000256" key="1">
    <source>
        <dbReference type="SAM" id="Coils"/>
    </source>
</evidence>
<evidence type="ECO:0000313" key="5">
    <source>
        <dbReference type="Proteomes" id="UP000693970"/>
    </source>
</evidence>
<reference evidence="4" key="2">
    <citation type="submission" date="2021-04" db="EMBL/GenBank/DDBJ databases">
        <authorList>
            <person name="Podell S."/>
        </authorList>
    </citation>
    <scope>NUCLEOTIDE SEQUENCE</scope>
    <source>
        <strain evidence="4">Hildebrandi</strain>
    </source>
</reference>
<dbReference type="Proteomes" id="UP000693970">
    <property type="component" value="Unassembled WGS sequence"/>
</dbReference>
<dbReference type="EMBL" id="JAGRRH010000003">
    <property type="protein sequence ID" value="KAG7372260.1"/>
    <property type="molecule type" value="Genomic_DNA"/>
</dbReference>
<reference evidence="4" key="1">
    <citation type="journal article" date="2021" name="Sci. Rep.">
        <title>Diploid genomic architecture of Nitzschia inconspicua, an elite biomass production diatom.</title>
        <authorList>
            <person name="Oliver A."/>
            <person name="Podell S."/>
            <person name="Pinowska A."/>
            <person name="Traller J.C."/>
            <person name="Smith S.R."/>
            <person name="McClure R."/>
            <person name="Beliaev A."/>
            <person name="Bohutskyi P."/>
            <person name="Hill E.A."/>
            <person name="Rabines A."/>
            <person name="Zheng H."/>
            <person name="Allen L.Z."/>
            <person name="Kuo A."/>
            <person name="Grigoriev I.V."/>
            <person name="Allen A.E."/>
            <person name="Hazlebeck D."/>
            <person name="Allen E.E."/>
        </authorList>
    </citation>
    <scope>NUCLEOTIDE SEQUENCE</scope>
    <source>
        <strain evidence="4">Hildebrandi</strain>
    </source>
</reference>
<keyword evidence="5" id="KW-1185">Reference proteome</keyword>
<keyword evidence="1" id="KW-0175">Coiled coil</keyword>
<keyword evidence="3" id="KW-0732">Signal</keyword>
<keyword evidence="2" id="KW-1133">Transmembrane helix</keyword>
<keyword evidence="2" id="KW-0812">Transmembrane</keyword>
<keyword evidence="2" id="KW-0472">Membrane</keyword>
<evidence type="ECO:0000256" key="3">
    <source>
        <dbReference type="SAM" id="SignalP"/>
    </source>
</evidence>
<feature type="transmembrane region" description="Helical" evidence="2">
    <location>
        <begin position="154"/>
        <end position="175"/>
    </location>
</feature>
<organism evidence="4 5">
    <name type="scientific">Nitzschia inconspicua</name>
    <dbReference type="NCBI Taxonomy" id="303405"/>
    <lineage>
        <taxon>Eukaryota</taxon>
        <taxon>Sar</taxon>
        <taxon>Stramenopiles</taxon>
        <taxon>Ochrophyta</taxon>
        <taxon>Bacillariophyta</taxon>
        <taxon>Bacillariophyceae</taxon>
        <taxon>Bacillariophycidae</taxon>
        <taxon>Bacillariales</taxon>
        <taxon>Bacillariaceae</taxon>
        <taxon>Nitzschia</taxon>
    </lineage>
</organism>
<dbReference type="AlphaFoldDB" id="A0A9K3M1N2"/>
<feature type="chain" id="PRO_5039902812" evidence="3">
    <location>
        <begin position="19"/>
        <end position="214"/>
    </location>
</feature>